<dbReference type="EMBL" id="CVRI01000010">
    <property type="protein sequence ID" value="CRK89124.1"/>
    <property type="molecule type" value="Genomic_DNA"/>
</dbReference>
<dbReference type="AlphaFoldDB" id="A0A1J1HP00"/>
<keyword evidence="6" id="KW-0828">Tyrosine catabolism</keyword>
<evidence type="ECO:0000313" key="10">
    <source>
        <dbReference type="EMBL" id="CRK89124.1"/>
    </source>
</evidence>
<evidence type="ECO:0000256" key="7">
    <source>
        <dbReference type="ARBA" id="ARBA00023232"/>
    </source>
</evidence>
<dbReference type="InterPro" id="IPR040079">
    <property type="entry name" value="Glutathione_S-Trfase"/>
</dbReference>
<dbReference type="NCBIfam" id="TIGR01262">
    <property type="entry name" value="maiA"/>
    <property type="match status" value="1"/>
</dbReference>
<accession>A0A1J1HP00</accession>
<dbReference type="Pfam" id="PF13410">
    <property type="entry name" value="GST_C_2"/>
    <property type="match status" value="1"/>
</dbReference>
<proteinExistence type="inferred from homology"/>
<dbReference type="Pfam" id="PF13409">
    <property type="entry name" value="GST_N_2"/>
    <property type="match status" value="1"/>
</dbReference>
<reference evidence="10 11" key="1">
    <citation type="submission" date="2015-04" db="EMBL/GenBank/DDBJ databases">
        <authorList>
            <person name="Syromyatnikov M.Y."/>
            <person name="Popov V.N."/>
        </authorList>
    </citation>
    <scope>NUCLEOTIDE SEQUENCE [LARGE SCALE GENOMIC DNA]</scope>
</reference>
<dbReference type="UniPathway" id="UPA00139">
    <property type="reaction ID" value="UER00340"/>
</dbReference>
<keyword evidence="7" id="KW-0585">Phenylalanine catabolism</keyword>
<dbReference type="CDD" id="cd03191">
    <property type="entry name" value="GST_C_Zeta"/>
    <property type="match status" value="1"/>
</dbReference>
<gene>
    <name evidence="10" type="ORF">CLUMA_CG002607</name>
</gene>
<evidence type="ECO:0000256" key="2">
    <source>
        <dbReference type="ARBA" id="ARBA00001955"/>
    </source>
</evidence>
<dbReference type="SFLD" id="SFLDS00019">
    <property type="entry name" value="Glutathione_Transferase_(cytos"/>
    <property type="match status" value="1"/>
</dbReference>
<dbReference type="SFLD" id="SFLDG00358">
    <property type="entry name" value="Main_(cytGST)"/>
    <property type="match status" value="1"/>
</dbReference>
<dbReference type="GO" id="GO:0006749">
    <property type="term" value="P:glutathione metabolic process"/>
    <property type="evidence" value="ECO:0007669"/>
    <property type="project" value="TreeGrafter"/>
</dbReference>
<dbReference type="InterPro" id="IPR010987">
    <property type="entry name" value="Glutathione-S-Trfase_C-like"/>
</dbReference>
<dbReference type="OrthoDB" id="202840at2759"/>
<dbReference type="InterPro" id="IPR004045">
    <property type="entry name" value="Glutathione_S-Trfase_N"/>
</dbReference>
<dbReference type="InterPro" id="IPR036249">
    <property type="entry name" value="Thioredoxin-like_sf"/>
</dbReference>
<dbReference type="GO" id="GO:0004364">
    <property type="term" value="F:glutathione transferase activity"/>
    <property type="evidence" value="ECO:0007669"/>
    <property type="project" value="TreeGrafter"/>
</dbReference>
<evidence type="ECO:0000256" key="3">
    <source>
        <dbReference type="ARBA" id="ARBA00004671"/>
    </source>
</evidence>
<evidence type="ECO:0000259" key="9">
    <source>
        <dbReference type="PROSITE" id="PS50405"/>
    </source>
</evidence>
<dbReference type="Gene3D" id="1.20.1050.10">
    <property type="match status" value="1"/>
</dbReference>
<dbReference type="GO" id="GO:0006559">
    <property type="term" value="P:L-phenylalanine catabolic process"/>
    <property type="evidence" value="ECO:0007669"/>
    <property type="project" value="UniProtKB-UniPathway"/>
</dbReference>
<evidence type="ECO:0000259" key="8">
    <source>
        <dbReference type="PROSITE" id="PS50404"/>
    </source>
</evidence>
<dbReference type="InterPro" id="IPR005955">
    <property type="entry name" value="GST_Zeta"/>
</dbReference>
<name>A0A1J1HP00_9DIPT</name>
<dbReference type="SUPFAM" id="SSF47616">
    <property type="entry name" value="GST C-terminal domain-like"/>
    <property type="match status" value="1"/>
</dbReference>
<dbReference type="InterPro" id="IPR034330">
    <property type="entry name" value="GST_Zeta_C"/>
</dbReference>
<keyword evidence="11" id="KW-1185">Reference proteome</keyword>
<protein>
    <recommendedName>
        <fullName evidence="5">maleylacetoacetate isomerase</fullName>
        <ecNumber evidence="5">5.2.1.2</ecNumber>
    </recommendedName>
</protein>
<dbReference type="STRING" id="568069.A0A1J1HP00"/>
<evidence type="ECO:0000256" key="1">
    <source>
        <dbReference type="ARBA" id="ARBA00001622"/>
    </source>
</evidence>
<comment type="cofactor">
    <cofactor evidence="2">
        <name>glutathione</name>
        <dbReference type="ChEBI" id="CHEBI:57925"/>
    </cofactor>
</comment>
<dbReference type="EC" id="5.2.1.2" evidence="5"/>
<dbReference type="PANTHER" id="PTHR42673:SF4">
    <property type="entry name" value="MALEYLACETOACETATE ISOMERASE"/>
    <property type="match status" value="1"/>
</dbReference>
<dbReference type="FunFam" id="1.20.1050.10:FF:000010">
    <property type="entry name" value="Maleylacetoacetate isomerase isoform 1"/>
    <property type="match status" value="1"/>
</dbReference>
<dbReference type="Gene3D" id="3.40.30.10">
    <property type="entry name" value="Glutaredoxin"/>
    <property type="match status" value="1"/>
</dbReference>
<evidence type="ECO:0000313" key="11">
    <source>
        <dbReference type="Proteomes" id="UP000183832"/>
    </source>
</evidence>
<dbReference type="GO" id="GO:0006572">
    <property type="term" value="P:L-tyrosine catabolic process"/>
    <property type="evidence" value="ECO:0007669"/>
    <property type="project" value="UniProtKB-KW"/>
</dbReference>
<comment type="catalytic activity">
    <reaction evidence="1">
        <text>4-maleylacetoacetate = 4-fumarylacetoacetate</text>
        <dbReference type="Rhea" id="RHEA:14817"/>
        <dbReference type="ChEBI" id="CHEBI:17105"/>
        <dbReference type="ChEBI" id="CHEBI:18034"/>
        <dbReference type="EC" id="5.2.1.2"/>
    </reaction>
</comment>
<feature type="domain" description="GST C-terminal" evidence="9">
    <location>
        <begin position="99"/>
        <end position="228"/>
    </location>
</feature>
<dbReference type="GO" id="GO:0016034">
    <property type="term" value="F:maleylacetoacetate isomerase activity"/>
    <property type="evidence" value="ECO:0007669"/>
    <property type="project" value="UniProtKB-EC"/>
</dbReference>
<comment type="pathway">
    <text evidence="3">Amino-acid degradation; L-phenylalanine degradation; acetoacetate and fumarate from L-phenylalanine: step 5/6.</text>
</comment>
<evidence type="ECO:0000256" key="4">
    <source>
        <dbReference type="ARBA" id="ARBA00010007"/>
    </source>
</evidence>
<comment type="similarity">
    <text evidence="4">Belongs to the GST superfamily. Zeta family.</text>
</comment>
<dbReference type="Proteomes" id="UP000183832">
    <property type="component" value="Unassembled WGS sequence"/>
</dbReference>
<organism evidence="10 11">
    <name type="scientific">Clunio marinus</name>
    <dbReference type="NCBI Taxonomy" id="568069"/>
    <lineage>
        <taxon>Eukaryota</taxon>
        <taxon>Metazoa</taxon>
        <taxon>Ecdysozoa</taxon>
        <taxon>Arthropoda</taxon>
        <taxon>Hexapoda</taxon>
        <taxon>Insecta</taxon>
        <taxon>Pterygota</taxon>
        <taxon>Neoptera</taxon>
        <taxon>Endopterygota</taxon>
        <taxon>Diptera</taxon>
        <taxon>Nematocera</taxon>
        <taxon>Chironomoidea</taxon>
        <taxon>Chironomidae</taxon>
        <taxon>Clunio</taxon>
    </lineage>
</organism>
<dbReference type="InterPro" id="IPR036282">
    <property type="entry name" value="Glutathione-S-Trfase_C_sf"/>
</dbReference>
<evidence type="ECO:0000256" key="6">
    <source>
        <dbReference type="ARBA" id="ARBA00022878"/>
    </source>
</evidence>
<dbReference type="PROSITE" id="PS50404">
    <property type="entry name" value="GST_NTER"/>
    <property type="match status" value="1"/>
</dbReference>
<feature type="domain" description="GST N-terminal" evidence="8">
    <location>
        <begin position="12"/>
        <end position="94"/>
    </location>
</feature>
<dbReference type="PANTHER" id="PTHR42673">
    <property type="entry name" value="MALEYLACETOACETATE ISOMERASE"/>
    <property type="match status" value="1"/>
</dbReference>
<dbReference type="PROSITE" id="PS50405">
    <property type="entry name" value="GST_CTER"/>
    <property type="match status" value="1"/>
</dbReference>
<dbReference type="GO" id="GO:0005739">
    <property type="term" value="C:mitochondrion"/>
    <property type="evidence" value="ECO:0007669"/>
    <property type="project" value="TreeGrafter"/>
</dbReference>
<sequence>MTEQLQSIKFASNISLYSSWRSSCSYRVRIYLNLKSLNYRIKPVDLIKLSSLNNAEVQLPSPTKFVPALEIDGHTLFESMAIMQYIEETRPHNPLLPNNPLKRAQVRAICDMIVSGIQPLQNTGVLNYIGDYLGEKEKKWSQHWIIKGFDAVEKVLRETSGKYCVGDEITLADCCLIPQVFNARRFHVDLKSYPIILRIDRHLHSHPAFRKAHPMMQDDFPSEMLTDPNFFKAKL</sequence>
<dbReference type="SUPFAM" id="SSF52833">
    <property type="entry name" value="Thioredoxin-like"/>
    <property type="match status" value="1"/>
</dbReference>
<evidence type="ECO:0000256" key="5">
    <source>
        <dbReference type="ARBA" id="ARBA00013199"/>
    </source>
</evidence>